<keyword evidence="2" id="KW-0472">Membrane</keyword>
<dbReference type="InParanoid" id="A0A084QWX4"/>
<dbReference type="STRING" id="1283841.A0A084QWX4"/>
<keyword evidence="2" id="KW-1133">Transmembrane helix</keyword>
<evidence type="ECO:0000256" key="1">
    <source>
        <dbReference type="SAM" id="MobiDB-lite"/>
    </source>
</evidence>
<feature type="region of interest" description="Disordered" evidence="1">
    <location>
        <begin position="166"/>
        <end position="187"/>
    </location>
</feature>
<name>A0A084QWX4_STAC4</name>
<dbReference type="Proteomes" id="UP000028524">
    <property type="component" value="Unassembled WGS sequence"/>
</dbReference>
<evidence type="ECO:0000256" key="2">
    <source>
        <dbReference type="SAM" id="Phobius"/>
    </source>
</evidence>
<gene>
    <name evidence="3" type="ORF">S40285_08682</name>
</gene>
<dbReference type="EMBL" id="KL659863">
    <property type="protein sequence ID" value="KFA68459.1"/>
    <property type="molecule type" value="Genomic_DNA"/>
</dbReference>
<evidence type="ECO:0000313" key="4">
    <source>
        <dbReference type="Proteomes" id="UP000028524"/>
    </source>
</evidence>
<feature type="transmembrane region" description="Helical" evidence="2">
    <location>
        <begin position="97"/>
        <end position="122"/>
    </location>
</feature>
<dbReference type="HOGENOM" id="CLU_1448617_0_0_1"/>
<reference evidence="3 4" key="1">
    <citation type="journal article" date="2014" name="BMC Genomics">
        <title>Comparative genome sequencing reveals chemotype-specific gene clusters in the toxigenic black mold Stachybotrys.</title>
        <authorList>
            <person name="Semeiks J."/>
            <person name="Borek D."/>
            <person name="Otwinowski Z."/>
            <person name="Grishin N.V."/>
        </authorList>
    </citation>
    <scope>NUCLEOTIDE SEQUENCE [LARGE SCALE GENOMIC DNA]</scope>
    <source>
        <strain evidence="3 4">IBT 40285</strain>
    </source>
</reference>
<organism evidence="3 4">
    <name type="scientific">Stachybotrys chlorohalonatus (strain IBT 40285)</name>
    <dbReference type="NCBI Taxonomy" id="1283841"/>
    <lineage>
        <taxon>Eukaryota</taxon>
        <taxon>Fungi</taxon>
        <taxon>Dikarya</taxon>
        <taxon>Ascomycota</taxon>
        <taxon>Pezizomycotina</taxon>
        <taxon>Sordariomycetes</taxon>
        <taxon>Hypocreomycetidae</taxon>
        <taxon>Hypocreales</taxon>
        <taxon>Stachybotryaceae</taxon>
        <taxon>Stachybotrys</taxon>
    </lineage>
</organism>
<dbReference type="AlphaFoldDB" id="A0A084QWX4"/>
<dbReference type="OrthoDB" id="444631at2759"/>
<keyword evidence="2" id="KW-0812">Transmembrane</keyword>
<protein>
    <submittedName>
        <fullName evidence="3">Uncharacterized protein</fullName>
    </submittedName>
</protein>
<evidence type="ECO:0000313" key="3">
    <source>
        <dbReference type="EMBL" id="KFA68459.1"/>
    </source>
</evidence>
<proteinExistence type="predicted"/>
<feature type="transmembrane region" description="Helical" evidence="2">
    <location>
        <begin position="128"/>
        <end position="151"/>
    </location>
</feature>
<keyword evidence="4" id="KW-1185">Reference proteome</keyword>
<sequence>MPDSTAGPAPPDPAAALAGAARNVSRQELIAINWIRFSTATFLVSLHLVDDPPCIGIKSAIGVSHRHPDQATGRCNSPTDLEAAFQHPLLYVGAQQFAFGVAFSLGLVIIAVALVRMSQVIIGEHVDMFGLAIWGAVEAVTAIVVWCFPALKGFLARRVRKYHGAMSSRQKHGTRGDSAEAGSATTP</sequence>
<accession>A0A084QWX4</accession>